<proteinExistence type="predicted"/>
<protein>
    <recommendedName>
        <fullName evidence="2">Monopolin complex subunit Csm1/Pcs1 C-terminal domain-containing protein</fullName>
    </recommendedName>
</protein>
<dbReference type="GeneID" id="37030064"/>
<dbReference type="EMBL" id="KZ819667">
    <property type="protein sequence ID" value="PWN27794.1"/>
    <property type="molecule type" value="Genomic_DNA"/>
</dbReference>
<dbReference type="GO" id="GO:0072686">
    <property type="term" value="C:mitotic spindle"/>
    <property type="evidence" value="ECO:0007669"/>
    <property type="project" value="TreeGrafter"/>
</dbReference>
<dbReference type="Pfam" id="PF12539">
    <property type="entry name" value="Csm1"/>
    <property type="match status" value="1"/>
</dbReference>
<dbReference type="PANTHER" id="PTHR28006:SF1">
    <property type="entry name" value="MONOPOLIN COMPLEX SUBUNIT CSM1"/>
    <property type="match status" value="1"/>
</dbReference>
<feature type="domain" description="Monopolin complex subunit Csm1/Pcs1 C-terminal" evidence="2">
    <location>
        <begin position="214"/>
        <end position="314"/>
    </location>
</feature>
<dbReference type="GO" id="GO:0034506">
    <property type="term" value="C:chromosome, centromeric core domain"/>
    <property type="evidence" value="ECO:0007669"/>
    <property type="project" value="TreeGrafter"/>
</dbReference>
<dbReference type="InterPro" id="IPR020981">
    <property type="entry name" value="Csm1/Pcs1_C"/>
</dbReference>
<evidence type="ECO:0000313" key="3">
    <source>
        <dbReference type="EMBL" id="PWN27794.1"/>
    </source>
</evidence>
<dbReference type="InterPro" id="IPR040349">
    <property type="entry name" value="Csm1/Pcs1"/>
</dbReference>
<dbReference type="GO" id="GO:0005730">
    <property type="term" value="C:nucleolus"/>
    <property type="evidence" value="ECO:0007669"/>
    <property type="project" value="TreeGrafter"/>
</dbReference>
<feature type="compositionally biased region" description="Low complexity" evidence="1">
    <location>
        <begin position="259"/>
        <end position="276"/>
    </location>
</feature>
<dbReference type="GO" id="GO:0051315">
    <property type="term" value="P:attachment of mitotic spindle microtubules to kinetochore"/>
    <property type="evidence" value="ECO:0007669"/>
    <property type="project" value="TreeGrafter"/>
</dbReference>
<evidence type="ECO:0000259" key="2">
    <source>
        <dbReference type="Pfam" id="PF12539"/>
    </source>
</evidence>
<dbReference type="AlphaFoldDB" id="A0A316US33"/>
<evidence type="ECO:0000313" key="4">
    <source>
        <dbReference type="Proteomes" id="UP000245884"/>
    </source>
</evidence>
<evidence type="ECO:0000256" key="1">
    <source>
        <dbReference type="SAM" id="MobiDB-lite"/>
    </source>
</evidence>
<feature type="compositionally biased region" description="Acidic residues" evidence="1">
    <location>
        <begin position="39"/>
        <end position="57"/>
    </location>
</feature>
<feature type="region of interest" description="Disordered" evidence="1">
    <location>
        <begin position="103"/>
        <end position="207"/>
    </location>
</feature>
<dbReference type="OrthoDB" id="2431049at2759"/>
<feature type="region of interest" description="Disordered" evidence="1">
    <location>
        <begin position="259"/>
        <end position="278"/>
    </location>
</feature>
<feature type="compositionally biased region" description="Basic and acidic residues" evidence="1">
    <location>
        <begin position="154"/>
        <end position="182"/>
    </location>
</feature>
<feature type="compositionally biased region" description="Low complexity" evidence="1">
    <location>
        <begin position="183"/>
        <end position="197"/>
    </location>
</feature>
<dbReference type="STRING" id="1569628.A0A316US33"/>
<feature type="compositionally biased region" description="Acidic residues" evidence="1">
    <location>
        <begin position="138"/>
        <end position="153"/>
    </location>
</feature>
<feature type="compositionally biased region" description="Polar residues" evidence="1">
    <location>
        <begin position="12"/>
        <end position="31"/>
    </location>
</feature>
<dbReference type="RefSeq" id="XP_025362406.1">
    <property type="nucleotide sequence ID" value="XM_025508241.1"/>
</dbReference>
<dbReference type="Gene3D" id="3.90.1150.80">
    <property type="match status" value="1"/>
</dbReference>
<dbReference type="Proteomes" id="UP000245884">
    <property type="component" value="Unassembled WGS sequence"/>
</dbReference>
<dbReference type="GO" id="GO:0033551">
    <property type="term" value="C:monopolin complex"/>
    <property type="evidence" value="ECO:0007669"/>
    <property type="project" value="InterPro"/>
</dbReference>
<gene>
    <name evidence="3" type="ORF">BDZ90DRAFT_260280</name>
</gene>
<dbReference type="InterPro" id="IPR038608">
    <property type="entry name" value="Csm1/Pcs1_C_sf"/>
</dbReference>
<keyword evidence="4" id="KW-1185">Reference proteome</keyword>
<feature type="region of interest" description="Disordered" evidence="1">
    <location>
        <begin position="1"/>
        <end position="69"/>
    </location>
</feature>
<organism evidence="3 4">
    <name type="scientific">Jaminaea rosea</name>
    <dbReference type="NCBI Taxonomy" id="1569628"/>
    <lineage>
        <taxon>Eukaryota</taxon>
        <taxon>Fungi</taxon>
        <taxon>Dikarya</taxon>
        <taxon>Basidiomycota</taxon>
        <taxon>Ustilaginomycotina</taxon>
        <taxon>Exobasidiomycetes</taxon>
        <taxon>Microstromatales</taxon>
        <taxon>Microstromatales incertae sedis</taxon>
        <taxon>Jaminaea</taxon>
    </lineage>
</organism>
<feature type="compositionally biased region" description="Basic and acidic residues" evidence="1">
    <location>
        <begin position="104"/>
        <end position="114"/>
    </location>
</feature>
<reference evidence="3 4" key="1">
    <citation type="journal article" date="2018" name="Mol. Biol. Evol.">
        <title>Broad Genomic Sampling Reveals a Smut Pathogenic Ancestry of the Fungal Clade Ustilaginomycotina.</title>
        <authorList>
            <person name="Kijpornyongpan T."/>
            <person name="Mondo S.J."/>
            <person name="Barry K."/>
            <person name="Sandor L."/>
            <person name="Lee J."/>
            <person name="Lipzen A."/>
            <person name="Pangilinan J."/>
            <person name="LaButti K."/>
            <person name="Hainaut M."/>
            <person name="Henrissat B."/>
            <person name="Grigoriev I.V."/>
            <person name="Spatafora J.W."/>
            <person name="Aime M.C."/>
        </authorList>
    </citation>
    <scope>NUCLEOTIDE SEQUENCE [LARGE SCALE GENOMIC DNA]</scope>
    <source>
        <strain evidence="3 4">MCA 5214</strain>
    </source>
</reference>
<dbReference type="GO" id="GO:0045144">
    <property type="term" value="P:meiotic sister chromatid segregation"/>
    <property type="evidence" value="ECO:0007669"/>
    <property type="project" value="TreeGrafter"/>
</dbReference>
<name>A0A316US33_9BASI</name>
<sequence length="330" mass="36007">MDQLSDKAKLAPTSSTNRSLPKPSATSSSTRKPAVADASEMDVDGAPLDIDEDDEDLPPSTRINHLQRTVARLTKERDALSRSLTDVQALRSTSAETALASYKRATDAKMKHSTELATSLKARLQSAERKAKKAGGGDMDEEDEAGLEVEDDVVEKLREELEREKKARREAQDKTKRLEQDLRTASSSSSAARGTAAPVGQGTLNDADNRAVRRLYEDLTGIVISRVDILKGEDADDEERRKFTGVFTATGHHDLQLSLEESSSSLPSATSDASSSTRREDLIFLPNLDPQRDAALVSSSTLPSYMRSDLRFDRGLSTKFLGSLVKGLKK</sequence>
<accession>A0A316US33</accession>
<dbReference type="PANTHER" id="PTHR28006">
    <property type="entry name" value="MONOPOLIN COMPLEX SUBUNIT CSM1"/>
    <property type="match status" value="1"/>
</dbReference>
<dbReference type="GO" id="GO:1990644">
    <property type="term" value="F:microtubule site clamp"/>
    <property type="evidence" value="ECO:0007669"/>
    <property type="project" value="TreeGrafter"/>
</dbReference>